<proteinExistence type="predicted"/>
<keyword evidence="3" id="KW-1185">Reference proteome</keyword>
<accession>A0A9N9S4G6</accession>
<feature type="signal peptide" evidence="1">
    <location>
        <begin position="1"/>
        <end position="18"/>
    </location>
</feature>
<gene>
    <name evidence="2" type="ORF">CHIRRI_LOCUS12986</name>
</gene>
<evidence type="ECO:0000313" key="3">
    <source>
        <dbReference type="Proteomes" id="UP001153620"/>
    </source>
</evidence>
<protein>
    <recommendedName>
        <fullName evidence="4">Secreted protein</fullName>
    </recommendedName>
</protein>
<reference evidence="2" key="1">
    <citation type="submission" date="2022-01" db="EMBL/GenBank/DDBJ databases">
        <authorList>
            <person name="King R."/>
        </authorList>
    </citation>
    <scope>NUCLEOTIDE SEQUENCE</scope>
</reference>
<dbReference type="EMBL" id="OU895880">
    <property type="protein sequence ID" value="CAG9810169.1"/>
    <property type="molecule type" value="Genomic_DNA"/>
</dbReference>
<organism evidence="2 3">
    <name type="scientific">Chironomus riparius</name>
    <dbReference type="NCBI Taxonomy" id="315576"/>
    <lineage>
        <taxon>Eukaryota</taxon>
        <taxon>Metazoa</taxon>
        <taxon>Ecdysozoa</taxon>
        <taxon>Arthropoda</taxon>
        <taxon>Hexapoda</taxon>
        <taxon>Insecta</taxon>
        <taxon>Pterygota</taxon>
        <taxon>Neoptera</taxon>
        <taxon>Endopterygota</taxon>
        <taxon>Diptera</taxon>
        <taxon>Nematocera</taxon>
        <taxon>Chironomoidea</taxon>
        <taxon>Chironomidae</taxon>
        <taxon>Chironominae</taxon>
        <taxon>Chironomus</taxon>
    </lineage>
</organism>
<evidence type="ECO:0000256" key="1">
    <source>
        <dbReference type="SAM" id="SignalP"/>
    </source>
</evidence>
<evidence type="ECO:0000313" key="2">
    <source>
        <dbReference type="EMBL" id="CAG9810169.1"/>
    </source>
</evidence>
<evidence type="ECO:0008006" key="4">
    <source>
        <dbReference type="Google" id="ProtNLM"/>
    </source>
</evidence>
<name>A0A9N9S4G6_9DIPT</name>
<dbReference type="Proteomes" id="UP001153620">
    <property type="component" value="Chromosome 4"/>
</dbReference>
<feature type="chain" id="PRO_5040401373" description="Secreted protein" evidence="1">
    <location>
        <begin position="19"/>
        <end position="114"/>
    </location>
</feature>
<dbReference type="AlphaFoldDB" id="A0A9N9S4G6"/>
<reference evidence="2" key="2">
    <citation type="submission" date="2022-10" db="EMBL/GenBank/DDBJ databases">
        <authorList>
            <consortium name="ENA_rothamsted_submissions"/>
            <consortium name="culmorum"/>
            <person name="King R."/>
        </authorList>
    </citation>
    <scope>NUCLEOTIDE SEQUENCE</scope>
</reference>
<sequence>MKFLIAFIAFALISTAYSAGSTTKKPSTKAILDAQIRDAVGFINTFKGTVKDLKDSISFAINNPGPKETLIFTQNDINYFCSGVCAEMSTNLISCKDFTTLVNAQMTVAGRVKN</sequence>
<keyword evidence="1" id="KW-0732">Signal</keyword>